<dbReference type="EMBL" id="JBFRYB010000001">
    <property type="protein sequence ID" value="MEX1666032.1"/>
    <property type="molecule type" value="Genomic_DNA"/>
</dbReference>
<accession>A0ABV3TWS1</accession>
<reference evidence="2 3" key="1">
    <citation type="journal article" date="2011" name="Int. J. Syst. Evol. Microbiol.">
        <title>Zhongshania antarctica gen. nov., sp. nov. and Zhongshania guokunii sp. nov., gammaproteobacteria respectively isolated from coastal attached (fast) ice and surface seawater of the Antarctic.</title>
        <authorList>
            <person name="Li H.J."/>
            <person name="Zhang X.Y."/>
            <person name="Chen C.X."/>
            <person name="Zhang Y.J."/>
            <person name="Gao Z.M."/>
            <person name="Yu Y."/>
            <person name="Chen X.L."/>
            <person name="Chen B."/>
            <person name="Zhang Y.Z."/>
        </authorList>
    </citation>
    <scope>NUCLEOTIDE SEQUENCE [LARGE SCALE GENOMIC DNA]</scope>
    <source>
        <strain evidence="2 3">R06B22</strain>
    </source>
</reference>
<organism evidence="2 3">
    <name type="scientific">Zhongshania arctica</name>
    <dbReference type="NCBI Taxonomy" id="3238302"/>
    <lineage>
        <taxon>Bacteria</taxon>
        <taxon>Pseudomonadati</taxon>
        <taxon>Pseudomonadota</taxon>
        <taxon>Gammaproteobacteria</taxon>
        <taxon>Cellvibrionales</taxon>
        <taxon>Spongiibacteraceae</taxon>
        <taxon>Zhongshania</taxon>
    </lineage>
</organism>
<name>A0ABV3TWS1_9GAMM</name>
<feature type="chain" id="PRO_5045217895" evidence="1">
    <location>
        <begin position="25"/>
        <end position="270"/>
    </location>
</feature>
<feature type="signal peptide" evidence="1">
    <location>
        <begin position="1"/>
        <end position="24"/>
    </location>
</feature>
<gene>
    <name evidence="2" type="ORF">AB4875_11085</name>
</gene>
<dbReference type="Proteomes" id="UP001557484">
    <property type="component" value="Unassembled WGS sequence"/>
</dbReference>
<dbReference type="RefSeq" id="WP_368376119.1">
    <property type="nucleotide sequence ID" value="NZ_JBFRYB010000001.1"/>
</dbReference>
<evidence type="ECO:0000256" key="1">
    <source>
        <dbReference type="SAM" id="SignalP"/>
    </source>
</evidence>
<evidence type="ECO:0000313" key="2">
    <source>
        <dbReference type="EMBL" id="MEX1666032.1"/>
    </source>
</evidence>
<proteinExistence type="predicted"/>
<evidence type="ECO:0000313" key="3">
    <source>
        <dbReference type="Proteomes" id="UP001557484"/>
    </source>
</evidence>
<comment type="caution">
    <text evidence="2">The sequence shown here is derived from an EMBL/GenBank/DDBJ whole genome shotgun (WGS) entry which is preliminary data.</text>
</comment>
<keyword evidence="1" id="KW-0732">Signal</keyword>
<keyword evidence="3" id="KW-1185">Reference proteome</keyword>
<sequence>MFRYSPALAGLTLLASLTSSAVFAQGQVANARGQVPLVGGTGISAGSPTGSGASNGIAYAGLGLAYLNPDPSVSKDYDGSMVLGAGFFDPRQTFGALDLSMAIISLTDEFADSGSFNAVWHRVLPEGWGSIAIGVENFGTWGTAKDLDTETTTYVAVTKTFLLTQVGVDQFSRITLTVGGGDGRLRTVDSLGRTEGAEIAPFAAIAFKPSARTALVLDANSSLLNAAFSFLPFRSLPITASLGATDVLNRVETGAGPVVTFGIGIGFPLF</sequence>
<protein>
    <submittedName>
        <fullName evidence="2">Uncharacterized protein</fullName>
    </submittedName>
</protein>